<keyword evidence="1" id="KW-0472">Membrane</keyword>
<gene>
    <name evidence="3" type="ORF">Defa_05120</name>
</gene>
<comment type="caution">
    <text evidence="3">The sequence shown here is derived from an EMBL/GenBank/DDBJ whole genome shotgun (WGS) entry which is preliminary data.</text>
</comment>
<dbReference type="RefSeq" id="WP_407844101.1">
    <property type="nucleotide sequence ID" value="NZ_BAAFSG010000001.1"/>
</dbReference>
<evidence type="ECO:0000313" key="4">
    <source>
        <dbReference type="Proteomes" id="UP001628192"/>
    </source>
</evidence>
<evidence type="ECO:0000256" key="1">
    <source>
        <dbReference type="SAM" id="Phobius"/>
    </source>
</evidence>
<keyword evidence="4" id="KW-1185">Reference proteome</keyword>
<feature type="domain" description="Bacterial shufflon protein N-terminal" evidence="2">
    <location>
        <begin position="34"/>
        <end position="229"/>
    </location>
</feature>
<keyword evidence="1" id="KW-0812">Transmembrane</keyword>
<accession>A0ABQ0E5L4</accession>
<reference evidence="3 4" key="1">
    <citation type="journal article" date="2025" name="Int. J. Syst. Evol. Microbiol.">
        <title>Desulfovibrio falkowii sp. nov., Porphyromonas miyakawae sp. nov., Mediterraneibacter flintii sp. nov. and Owariibacterium komagatae gen. nov., sp. nov., isolated from human faeces.</title>
        <authorList>
            <person name="Hamaguchi T."/>
            <person name="Ohara M."/>
            <person name="Hisatomi A."/>
            <person name="Sekiguchi K."/>
            <person name="Takeda J.I."/>
            <person name="Ueyama J."/>
            <person name="Ito M."/>
            <person name="Nishiwaki H."/>
            <person name="Ogi T."/>
            <person name="Hirayama M."/>
            <person name="Ohkuma M."/>
            <person name="Sakamoto M."/>
            <person name="Ohno K."/>
        </authorList>
    </citation>
    <scope>NUCLEOTIDE SEQUENCE [LARGE SCALE GENOMIC DNA]</scope>
    <source>
        <strain evidence="3 4">13CB8C</strain>
    </source>
</reference>
<evidence type="ECO:0000313" key="3">
    <source>
        <dbReference type="EMBL" id="GAB1253025.1"/>
    </source>
</evidence>
<sequence length="381" mass="40510">MKLIEVIGALLIAAIIMPMLANLMKTGFVETQKRQAADHLALVNRASASYVRKHHNDLASQSSASSGPVITVTQLVNDGLLPDGFRDSNVWGQDYNIYIRKDASSGHLRAIVLTTGGRGHEEGTSFATVTIPSAAALLGGSGGFVPTGDIPGQTAGTLQGTGGGWVLSLAALGIPSPGAGHLGALTNFDASVLGQDFLYRVAVPGHAELNAMQTELDMTDHAIRRVSELQFVEREITDESCTSADEQGRVFLDRLHGLYLCRNNSLEIIGDSGNSSLLKKTTVAKSGDRIEKPTCATGTNTVPAIFTTPSIFEAGPEAPPLTAVQTWAVSLSDTEWQVFARVQTPDKSLSLDNTGWVYPEENYGRIFVMTTCAKETTPVVP</sequence>
<dbReference type="Pfam" id="PF04917">
    <property type="entry name" value="Shufflon_N"/>
    <property type="match status" value="1"/>
</dbReference>
<organism evidence="3 4">
    <name type="scientific">Desulfovibrio falkowii</name>
    <dbReference type="NCBI Taxonomy" id="3136602"/>
    <lineage>
        <taxon>Bacteria</taxon>
        <taxon>Pseudomonadati</taxon>
        <taxon>Thermodesulfobacteriota</taxon>
        <taxon>Desulfovibrionia</taxon>
        <taxon>Desulfovibrionales</taxon>
        <taxon>Desulfovibrionaceae</taxon>
        <taxon>Desulfovibrio</taxon>
    </lineage>
</organism>
<feature type="transmembrane region" description="Helical" evidence="1">
    <location>
        <begin position="6"/>
        <end position="24"/>
    </location>
</feature>
<proteinExistence type="predicted"/>
<name>A0ABQ0E5L4_9BACT</name>
<keyword evidence="1" id="KW-1133">Transmembrane helix</keyword>
<dbReference type="InterPro" id="IPR007001">
    <property type="entry name" value="Shufflon_N"/>
</dbReference>
<protein>
    <recommendedName>
        <fullName evidence="2">Bacterial shufflon protein N-terminal domain-containing protein</fullName>
    </recommendedName>
</protein>
<evidence type="ECO:0000259" key="2">
    <source>
        <dbReference type="Pfam" id="PF04917"/>
    </source>
</evidence>
<dbReference type="EMBL" id="BAAFSG010000001">
    <property type="protein sequence ID" value="GAB1253025.1"/>
    <property type="molecule type" value="Genomic_DNA"/>
</dbReference>
<dbReference type="Proteomes" id="UP001628192">
    <property type="component" value="Unassembled WGS sequence"/>
</dbReference>